<evidence type="ECO:0000313" key="2">
    <source>
        <dbReference type="Proteomes" id="UP000717696"/>
    </source>
</evidence>
<dbReference type="OrthoDB" id="5127088at2759"/>
<gene>
    <name evidence="1" type="ORF">B0J13DRAFT_558524</name>
</gene>
<reference evidence="1" key="1">
    <citation type="journal article" date="2021" name="Nat. Commun.">
        <title>Genetic determinants of endophytism in the Arabidopsis root mycobiome.</title>
        <authorList>
            <person name="Mesny F."/>
            <person name="Miyauchi S."/>
            <person name="Thiergart T."/>
            <person name="Pickel B."/>
            <person name="Atanasova L."/>
            <person name="Karlsson M."/>
            <person name="Huettel B."/>
            <person name="Barry K.W."/>
            <person name="Haridas S."/>
            <person name="Chen C."/>
            <person name="Bauer D."/>
            <person name="Andreopoulos W."/>
            <person name="Pangilinan J."/>
            <person name="LaButti K."/>
            <person name="Riley R."/>
            <person name="Lipzen A."/>
            <person name="Clum A."/>
            <person name="Drula E."/>
            <person name="Henrissat B."/>
            <person name="Kohler A."/>
            <person name="Grigoriev I.V."/>
            <person name="Martin F.M."/>
            <person name="Hacquard S."/>
        </authorList>
    </citation>
    <scope>NUCLEOTIDE SEQUENCE</scope>
    <source>
        <strain evidence="1">MPI-CAGE-AT-0021</strain>
    </source>
</reference>
<comment type="caution">
    <text evidence="1">The sequence shown here is derived from an EMBL/GenBank/DDBJ whole genome shotgun (WGS) entry which is preliminary data.</text>
</comment>
<dbReference type="AlphaFoldDB" id="A0A9P9J3D3"/>
<dbReference type="PANTHER" id="PTHR42085">
    <property type="entry name" value="F-BOX DOMAIN-CONTAINING PROTEIN"/>
    <property type="match status" value="1"/>
</dbReference>
<evidence type="ECO:0000313" key="1">
    <source>
        <dbReference type="EMBL" id="KAH7139819.1"/>
    </source>
</evidence>
<accession>A0A9P9J3D3</accession>
<dbReference type="EMBL" id="JAGMUU010000014">
    <property type="protein sequence ID" value="KAH7139819.1"/>
    <property type="molecule type" value="Genomic_DNA"/>
</dbReference>
<name>A0A9P9J3D3_9HYPO</name>
<organism evidence="1 2">
    <name type="scientific">Dactylonectria estremocensis</name>
    <dbReference type="NCBI Taxonomy" id="1079267"/>
    <lineage>
        <taxon>Eukaryota</taxon>
        <taxon>Fungi</taxon>
        <taxon>Dikarya</taxon>
        <taxon>Ascomycota</taxon>
        <taxon>Pezizomycotina</taxon>
        <taxon>Sordariomycetes</taxon>
        <taxon>Hypocreomycetidae</taxon>
        <taxon>Hypocreales</taxon>
        <taxon>Nectriaceae</taxon>
        <taxon>Dactylonectria</taxon>
    </lineage>
</organism>
<evidence type="ECO:0008006" key="3">
    <source>
        <dbReference type="Google" id="ProtNLM"/>
    </source>
</evidence>
<protein>
    <recommendedName>
        <fullName evidence="3">F-box domain-containing protein</fullName>
    </recommendedName>
</protein>
<dbReference type="InterPro" id="IPR038883">
    <property type="entry name" value="AN11006-like"/>
</dbReference>
<keyword evidence="2" id="KW-1185">Reference proteome</keyword>
<dbReference type="PANTHER" id="PTHR42085:SF6">
    <property type="entry name" value="F-BOX DOMAIN-CONTAINING PROTEIN"/>
    <property type="match status" value="1"/>
</dbReference>
<proteinExistence type="predicted"/>
<sequence>MRQPRITAFFSQVEKRSSPHNVSSDTHRLLALPSSIRRKIYREATARSDDDLYMDLNYWTYLDDEFPEPSEADFDAREDESAMFSWLVNANWQSRVPIGLLQTSRAIYEDFENALYSEYYFGVSICGPGGLDVLETISPGAIKALRFLTVRLVPCGSAVDGTTCQCLNFGSEPRSRERLSALGKLELFLDVHRHCEDVTKFSPQWERICHRLGEHVKPGRLSLYLICQADSIERARPFVEPLRGLPTLKDLGIRFGEKDPNQQSLRCAELDGLAKAIVLQAKKHDSFPFQDLPVEIQLRILKHTPLVSSLKMTFQGGRYSRRQAGEPEFDIAEEDRRDDGIRATEICRKWHVGFRERCCCDQFPLSFFLVSKHFRHLAMGVFYSENRIVVACSNLGWCASPRSRPGRVVVNPSPTPDVLSNLRKLSLVCEADMFSLVHPVVGLTSRARHFISVVDFLLAHGNLPRLTLEFILCDIRRLERRVILSLVEVLVSQPEKLEPGGHYNQIFDQLKRLAAAGLKTLFVYLYWNSGDRIDDVLIESDTPEKVFERWIMGNDYDSSKWATEQRPPRTMRPLCDDLWEDSWYGDG</sequence>
<dbReference type="Proteomes" id="UP000717696">
    <property type="component" value="Unassembled WGS sequence"/>
</dbReference>